<name>A0A4R1LA68_9BACT</name>
<evidence type="ECO:0000313" key="3">
    <source>
        <dbReference type="Proteomes" id="UP000295210"/>
    </source>
</evidence>
<dbReference type="Proteomes" id="UP000295210">
    <property type="component" value="Unassembled WGS sequence"/>
</dbReference>
<proteinExistence type="predicted"/>
<feature type="transmembrane region" description="Helical" evidence="1">
    <location>
        <begin position="40"/>
        <end position="61"/>
    </location>
</feature>
<evidence type="ECO:0000313" key="2">
    <source>
        <dbReference type="EMBL" id="TCK75296.1"/>
    </source>
</evidence>
<reference evidence="2 3" key="1">
    <citation type="submission" date="2019-03" db="EMBL/GenBank/DDBJ databases">
        <title>Genomic Encyclopedia of Type Strains, Phase IV (KMG-IV): sequencing the most valuable type-strain genomes for metagenomic binning, comparative biology and taxonomic classification.</title>
        <authorList>
            <person name="Goeker M."/>
        </authorList>
    </citation>
    <scope>NUCLEOTIDE SEQUENCE [LARGE SCALE GENOMIC DNA]</scope>
    <source>
        <strain evidence="2 3">DSM 103428</strain>
    </source>
</reference>
<sequence length="251" mass="27370">MHTYLIAAPLLFVAVLSLLETGRALAARRRAPGKDDGLSAIDGAVFGLMGLLIAFTFSGAAQRFEQRRQLIVQEANAIGTAWLRVDLLPAGAQPAIRQDFRDYVDARLGFYRNLPVDAQTAAVQMQRANRLQGRLWAQTVAACRTGCANPAITLPLTALNEMIDITTTRAAALETHPPKIIYEVLILLVLVSSLLAGYGMGEARSWVHTLVYAAVLTLTVYVTVDLEYPRLGLIRVDSADHLLMDVRAGMQ</sequence>
<keyword evidence="1" id="KW-1133">Transmembrane helix</keyword>
<feature type="transmembrane region" description="Helical" evidence="1">
    <location>
        <begin position="180"/>
        <end position="200"/>
    </location>
</feature>
<evidence type="ECO:0000256" key="1">
    <source>
        <dbReference type="SAM" id="Phobius"/>
    </source>
</evidence>
<protein>
    <recommendedName>
        <fullName evidence="4">DUF4239 domain-containing protein</fullName>
    </recommendedName>
</protein>
<comment type="caution">
    <text evidence="2">The sequence shown here is derived from an EMBL/GenBank/DDBJ whole genome shotgun (WGS) entry which is preliminary data.</text>
</comment>
<keyword evidence="1" id="KW-0472">Membrane</keyword>
<dbReference type="OrthoDB" id="116415at2"/>
<keyword evidence="3" id="KW-1185">Reference proteome</keyword>
<evidence type="ECO:0008006" key="4">
    <source>
        <dbReference type="Google" id="ProtNLM"/>
    </source>
</evidence>
<organism evidence="2 3">
    <name type="scientific">Acidipila rosea</name>
    <dbReference type="NCBI Taxonomy" id="768535"/>
    <lineage>
        <taxon>Bacteria</taxon>
        <taxon>Pseudomonadati</taxon>
        <taxon>Acidobacteriota</taxon>
        <taxon>Terriglobia</taxon>
        <taxon>Terriglobales</taxon>
        <taxon>Acidobacteriaceae</taxon>
        <taxon>Acidipila</taxon>
    </lineage>
</organism>
<keyword evidence="1" id="KW-0812">Transmembrane</keyword>
<dbReference type="Pfam" id="PF14023">
    <property type="entry name" value="Bestrophin-like"/>
    <property type="match status" value="1"/>
</dbReference>
<dbReference type="EMBL" id="SMGK01000001">
    <property type="protein sequence ID" value="TCK75296.1"/>
    <property type="molecule type" value="Genomic_DNA"/>
</dbReference>
<accession>A0A4R1LA68</accession>
<dbReference type="AlphaFoldDB" id="A0A4R1LA68"/>
<dbReference type="InterPro" id="IPR025333">
    <property type="entry name" value="DUF4239"/>
</dbReference>
<gene>
    <name evidence="2" type="ORF">C7378_0276</name>
</gene>
<feature type="transmembrane region" description="Helical" evidence="1">
    <location>
        <begin position="206"/>
        <end position="224"/>
    </location>
</feature>
<dbReference type="RefSeq" id="WP_131990944.1">
    <property type="nucleotide sequence ID" value="NZ_SMGK01000001.1"/>
</dbReference>